<dbReference type="Pfam" id="PF18755">
    <property type="entry name" value="RAMA"/>
    <property type="match status" value="1"/>
</dbReference>
<evidence type="ECO:0000313" key="2">
    <source>
        <dbReference type="EMBL" id="MBB2500421.1"/>
    </source>
</evidence>
<dbReference type="RefSeq" id="WP_183124131.1">
    <property type="nucleotide sequence ID" value="NZ_JACJHR010000018.1"/>
</dbReference>
<evidence type="ECO:0000313" key="3">
    <source>
        <dbReference type="Proteomes" id="UP000550260"/>
    </source>
</evidence>
<dbReference type="EMBL" id="JACJHR010000018">
    <property type="protein sequence ID" value="MBB2500421.1"/>
    <property type="molecule type" value="Genomic_DNA"/>
</dbReference>
<gene>
    <name evidence="2" type="ORF">H5411_14965</name>
</gene>
<dbReference type="AlphaFoldDB" id="A0A8E1VYA1"/>
<name>A0A8E1VYA1_9PSEU</name>
<comment type="caution">
    <text evidence="2">The sequence shown here is derived from an EMBL/GenBank/DDBJ whole genome shotgun (WGS) entry which is preliminary data.</text>
</comment>
<feature type="domain" description="RAMA" evidence="1">
    <location>
        <begin position="22"/>
        <end position="94"/>
    </location>
</feature>
<dbReference type="InterPro" id="IPR040843">
    <property type="entry name" value="RAMA"/>
</dbReference>
<evidence type="ECO:0000259" key="1">
    <source>
        <dbReference type="Pfam" id="PF18755"/>
    </source>
</evidence>
<organism evidence="2 3">
    <name type="scientific">Amycolatopsis echigonensis</name>
    <dbReference type="NCBI Taxonomy" id="2576905"/>
    <lineage>
        <taxon>Bacteria</taxon>
        <taxon>Bacillati</taxon>
        <taxon>Actinomycetota</taxon>
        <taxon>Actinomycetes</taxon>
        <taxon>Pseudonocardiales</taxon>
        <taxon>Pseudonocardiaceae</taxon>
        <taxon>Amycolatopsis</taxon>
    </lineage>
</organism>
<accession>A0A8E1VYA1</accession>
<protein>
    <recommendedName>
        <fullName evidence="1">RAMA domain-containing protein</fullName>
    </recommendedName>
</protein>
<dbReference type="Proteomes" id="UP000550260">
    <property type="component" value="Unassembled WGS sequence"/>
</dbReference>
<proteinExistence type="predicted"/>
<reference evidence="2 3" key="1">
    <citation type="submission" date="2020-08" db="EMBL/GenBank/DDBJ databases">
        <title>Amycolatopsis echigonensis JCM 21831.</title>
        <authorList>
            <person name="Tedsree N."/>
            <person name="Kuncharoen N."/>
            <person name="Likhitwitayawuid K."/>
            <person name="Tanasupawat S."/>
        </authorList>
    </citation>
    <scope>NUCLEOTIDE SEQUENCE [LARGE SCALE GENOMIC DNA]</scope>
    <source>
        <strain evidence="2 3">JCM 21831</strain>
    </source>
</reference>
<sequence length="107" mass="12068">MSATPVVHDLREARSLLEMVEGRKLVQPGDQLRYVRRAKGEVHTARVLEDDQLKLADGTRHRTPPAAVRAACDGKVSEGWRTWRRVKDGRTLLELCEDANAGREIQP</sequence>